<sequence>RGHSSTASPAPAALQRTPRDQHSSVTLDSSLHFTSAQLNADKCGPWPTNSVGCRSGSLGVNPHRNFTLTAPFDIARTLTNVGGFNTVIHALNVLNIIMITYITLNMSIFQNKQDKDTQKRGGRAL</sequence>
<feature type="transmembrane region" description="Helical" evidence="2">
    <location>
        <begin position="87"/>
        <end position="109"/>
    </location>
</feature>
<evidence type="ECO:0000313" key="3">
    <source>
        <dbReference type="EMBL" id="JAT88175.1"/>
    </source>
</evidence>
<dbReference type="AlphaFoldDB" id="A0A1E1WMG9"/>
<feature type="non-terminal residue" evidence="3">
    <location>
        <position position="125"/>
    </location>
</feature>
<organism evidence="3">
    <name type="scientific">Pectinophora gossypiella</name>
    <name type="common">Cotton pink bollworm</name>
    <name type="synonym">Depressaria gossypiella</name>
    <dbReference type="NCBI Taxonomy" id="13191"/>
    <lineage>
        <taxon>Eukaryota</taxon>
        <taxon>Metazoa</taxon>
        <taxon>Ecdysozoa</taxon>
        <taxon>Arthropoda</taxon>
        <taxon>Hexapoda</taxon>
        <taxon>Insecta</taxon>
        <taxon>Pterygota</taxon>
        <taxon>Neoptera</taxon>
        <taxon>Endopterygota</taxon>
        <taxon>Lepidoptera</taxon>
        <taxon>Glossata</taxon>
        <taxon>Ditrysia</taxon>
        <taxon>Gelechioidea</taxon>
        <taxon>Gelechiidae</taxon>
        <taxon>Apatetrinae</taxon>
        <taxon>Pectinophora</taxon>
    </lineage>
</organism>
<protein>
    <submittedName>
        <fullName evidence="3">Uncharacterized protein</fullName>
    </submittedName>
</protein>
<keyword evidence="2" id="KW-0472">Membrane</keyword>
<dbReference type="EMBL" id="GDQN01002879">
    <property type="protein sequence ID" value="JAT88175.1"/>
    <property type="molecule type" value="Transcribed_RNA"/>
</dbReference>
<name>A0A1E1WMG9_PECGO</name>
<feature type="non-terminal residue" evidence="3">
    <location>
        <position position="1"/>
    </location>
</feature>
<accession>A0A1E1WMG9</accession>
<proteinExistence type="predicted"/>
<evidence type="ECO:0000256" key="1">
    <source>
        <dbReference type="SAM" id="MobiDB-lite"/>
    </source>
</evidence>
<keyword evidence="2" id="KW-1133">Transmembrane helix</keyword>
<feature type="region of interest" description="Disordered" evidence="1">
    <location>
        <begin position="1"/>
        <end position="26"/>
    </location>
</feature>
<gene>
    <name evidence="3" type="ORF">g.2940</name>
</gene>
<keyword evidence="2" id="KW-0812">Transmembrane</keyword>
<reference evidence="3" key="1">
    <citation type="submission" date="2015-09" db="EMBL/GenBank/DDBJ databases">
        <title>De novo assembly of Pectinophora gossypiella (Pink Bollworm) gut transcriptome.</title>
        <authorList>
            <person name="Tassone E.E."/>
        </authorList>
    </citation>
    <scope>NUCLEOTIDE SEQUENCE</scope>
</reference>
<evidence type="ECO:0000256" key="2">
    <source>
        <dbReference type="SAM" id="Phobius"/>
    </source>
</evidence>